<keyword evidence="6" id="KW-1185">Reference proteome</keyword>
<evidence type="ECO:0000259" key="4">
    <source>
        <dbReference type="PROSITE" id="PS50893"/>
    </source>
</evidence>
<organism evidence="5 6">
    <name type="scientific">Cytobacillus praedii</name>
    <dbReference type="NCBI Taxonomy" id="1742358"/>
    <lineage>
        <taxon>Bacteria</taxon>
        <taxon>Bacillati</taxon>
        <taxon>Bacillota</taxon>
        <taxon>Bacilli</taxon>
        <taxon>Bacillales</taxon>
        <taxon>Bacillaceae</taxon>
        <taxon>Cytobacillus</taxon>
    </lineage>
</organism>
<keyword evidence="3 5" id="KW-0067">ATP-binding</keyword>
<dbReference type="STRING" id="1742358.GCA_001439605_00182"/>
<dbReference type="InterPro" id="IPR051782">
    <property type="entry name" value="ABC_Transporter_VariousFunc"/>
</dbReference>
<dbReference type="InterPro" id="IPR003439">
    <property type="entry name" value="ABC_transporter-like_ATP-bd"/>
</dbReference>
<dbReference type="Proteomes" id="UP000293846">
    <property type="component" value="Unassembled WGS sequence"/>
</dbReference>
<dbReference type="InterPro" id="IPR003593">
    <property type="entry name" value="AAA+_ATPase"/>
</dbReference>
<sequence length="232" mass="26248">MIVELRNISKKYKNKTALSPVDLTINKGECVVLCGGNGAGKSTMIKILTSIEKSSTGQVIFHSDKKKPFAYMPDQMNFPPEFTPIEILNYYGTFLNTPKARIQEVLVDVGLWEKRNQRVGGFSKGMSQRLNLAQCLLANTDIYILDEPTNGLDPYWVIQFKEVIQTLKKQQKTVIVSSHIMRDAIEIADKVLILFNGKVKSFGTLDSIYRDHECKTLEEVFLSIHQKEISVS</sequence>
<comment type="caution">
    <text evidence="5">The sequence shown here is derived from an EMBL/GenBank/DDBJ whole genome shotgun (WGS) entry which is preliminary data.</text>
</comment>
<feature type="domain" description="ABC transporter" evidence="4">
    <location>
        <begin position="3"/>
        <end position="221"/>
    </location>
</feature>
<reference evidence="5 6" key="1">
    <citation type="submission" date="2019-03" db="EMBL/GenBank/DDBJ databases">
        <authorList>
            <person name="Jensen L."/>
            <person name="Storgaard J."/>
            <person name="Sulaj E."/>
            <person name="Schramm A."/>
            <person name="Marshall I.P.G."/>
        </authorList>
    </citation>
    <scope>NUCLEOTIDE SEQUENCE [LARGE SCALE GENOMIC DNA]</scope>
    <source>
        <strain evidence="5 6">2017H2G3</strain>
    </source>
</reference>
<dbReference type="PANTHER" id="PTHR42939:SF1">
    <property type="entry name" value="ABC TRANSPORTER ATP-BINDING PROTEIN ALBC-RELATED"/>
    <property type="match status" value="1"/>
</dbReference>
<evidence type="ECO:0000256" key="3">
    <source>
        <dbReference type="ARBA" id="ARBA00022840"/>
    </source>
</evidence>
<dbReference type="Pfam" id="PF00005">
    <property type="entry name" value="ABC_tran"/>
    <property type="match status" value="1"/>
</dbReference>
<dbReference type="PROSITE" id="PS00211">
    <property type="entry name" value="ABC_TRANSPORTER_1"/>
    <property type="match status" value="1"/>
</dbReference>
<accession>A0A4R1AVS1</accession>
<keyword evidence="2" id="KW-0547">Nucleotide-binding</keyword>
<gene>
    <name evidence="5" type="ORF">E0Y62_20100</name>
</gene>
<dbReference type="SMART" id="SM00382">
    <property type="entry name" value="AAA"/>
    <property type="match status" value="1"/>
</dbReference>
<dbReference type="AlphaFoldDB" id="A0A4R1AVS1"/>
<dbReference type="GO" id="GO:0016887">
    <property type="term" value="F:ATP hydrolysis activity"/>
    <property type="evidence" value="ECO:0007669"/>
    <property type="project" value="InterPro"/>
</dbReference>
<proteinExistence type="predicted"/>
<evidence type="ECO:0000256" key="2">
    <source>
        <dbReference type="ARBA" id="ARBA00022741"/>
    </source>
</evidence>
<dbReference type="PANTHER" id="PTHR42939">
    <property type="entry name" value="ABC TRANSPORTER ATP-BINDING PROTEIN ALBC-RELATED"/>
    <property type="match status" value="1"/>
</dbReference>
<dbReference type="InterPro" id="IPR017871">
    <property type="entry name" value="ABC_transporter-like_CS"/>
</dbReference>
<dbReference type="Gene3D" id="3.40.50.300">
    <property type="entry name" value="P-loop containing nucleotide triphosphate hydrolases"/>
    <property type="match status" value="1"/>
</dbReference>
<dbReference type="InterPro" id="IPR027417">
    <property type="entry name" value="P-loop_NTPase"/>
</dbReference>
<dbReference type="GO" id="GO:0005524">
    <property type="term" value="F:ATP binding"/>
    <property type="evidence" value="ECO:0007669"/>
    <property type="project" value="UniProtKB-KW"/>
</dbReference>
<keyword evidence="1" id="KW-0813">Transport</keyword>
<protein>
    <submittedName>
        <fullName evidence="5">ABC transporter ATP-binding protein</fullName>
    </submittedName>
</protein>
<dbReference type="PROSITE" id="PS50893">
    <property type="entry name" value="ABC_TRANSPORTER_2"/>
    <property type="match status" value="1"/>
</dbReference>
<dbReference type="EMBL" id="SJTH01000036">
    <property type="protein sequence ID" value="TCJ02257.1"/>
    <property type="molecule type" value="Genomic_DNA"/>
</dbReference>
<dbReference type="OrthoDB" id="2353216at2"/>
<name>A0A4R1AVS1_9BACI</name>
<evidence type="ECO:0000313" key="5">
    <source>
        <dbReference type="EMBL" id="TCJ02257.1"/>
    </source>
</evidence>
<dbReference type="SUPFAM" id="SSF52540">
    <property type="entry name" value="P-loop containing nucleoside triphosphate hydrolases"/>
    <property type="match status" value="1"/>
</dbReference>
<evidence type="ECO:0000256" key="1">
    <source>
        <dbReference type="ARBA" id="ARBA00022448"/>
    </source>
</evidence>
<evidence type="ECO:0000313" key="6">
    <source>
        <dbReference type="Proteomes" id="UP000293846"/>
    </source>
</evidence>
<dbReference type="CDD" id="cd03230">
    <property type="entry name" value="ABC_DR_subfamily_A"/>
    <property type="match status" value="1"/>
</dbReference>
<dbReference type="RefSeq" id="WP_131237940.1">
    <property type="nucleotide sequence ID" value="NZ_CP183326.1"/>
</dbReference>